<dbReference type="KEGG" id="gfu:KM031_01350"/>
<sequence>MTGSSPGPETALPLSQPLRVATLASRKPTRFDLKPDAEARALLAAVLEISAVPEFRFKGELRPAGKHDWELEADLTAVVEQPCSVSLAPVITPIRETVRRRYLADMPLPEADEIEIPEDDTQEALPEVIDPGAVAVEALALALPLYPRAEGASLTEAVFAAPGVAPLRDEDLRPFAGLAGLAQKLGTGDTGQS</sequence>
<keyword evidence="2" id="KW-1185">Reference proteome</keyword>
<gene>
    <name evidence="1" type="ORF">KM031_01350</name>
</gene>
<dbReference type="Proteomes" id="UP000679352">
    <property type="component" value="Chromosome"/>
</dbReference>
<proteinExistence type="predicted"/>
<protein>
    <submittedName>
        <fullName evidence="1">DUF177 domain-containing protein</fullName>
    </submittedName>
</protein>
<dbReference type="InterPro" id="IPR003772">
    <property type="entry name" value="YceD"/>
</dbReference>
<reference evidence="1" key="1">
    <citation type="submission" date="2021-06" db="EMBL/GenBank/DDBJ databases">
        <title>Direct submission.</title>
        <authorList>
            <person name="Lee C.-S."/>
            <person name="Jin L."/>
        </authorList>
    </citation>
    <scope>NUCLEOTIDE SEQUENCE</scope>
    <source>
        <strain evidence="1">Con5</strain>
    </source>
</reference>
<dbReference type="EMBL" id="CP076361">
    <property type="protein sequence ID" value="QWK90594.1"/>
    <property type="molecule type" value="Genomic_DNA"/>
</dbReference>
<organism evidence="1 2">
    <name type="scientific">Gemmobacter fulvus</name>
    <dbReference type="NCBI Taxonomy" id="2840474"/>
    <lineage>
        <taxon>Bacteria</taxon>
        <taxon>Pseudomonadati</taxon>
        <taxon>Pseudomonadota</taxon>
        <taxon>Alphaproteobacteria</taxon>
        <taxon>Rhodobacterales</taxon>
        <taxon>Paracoccaceae</taxon>
        <taxon>Gemmobacter</taxon>
    </lineage>
</organism>
<name>A0A975P672_9RHOB</name>
<dbReference type="AlphaFoldDB" id="A0A975P672"/>
<evidence type="ECO:0000313" key="2">
    <source>
        <dbReference type="Proteomes" id="UP000679352"/>
    </source>
</evidence>
<dbReference type="Pfam" id="PF02620">
    <property type="entry name" value="YceD"/>
    <property type="match status" value="1"/>
</dbReference>
<dbReference type="RefSeq" id="WP_215504158.1">
    <property type="nucleotide sequence ID" value="NZ_CP076361.1"/>
</dbReference>
<accession>A0A975P672</accession>
<evidence type="ECO:0000313" key="1">
    <source>
        <dbReference type="EMBL" id="QWK90594.1"/>
    </source>
</evidence>